<keyword evidence="5" id="KW-0653">Protein transport</keyword>
<evidence type="ECO:0000313" key="10">
    <source>
        <dbReference type="EMBL" id="GAM81048.1"/>
    </source>
</evidence>
<evidence type="ECO:0000256" key="8">
    <source>
        <dbReference type="RuleBase" id="RU363032"/>
    </source>
</evidence>
<feature type="transmembrane region" description="Helical" evidence="8">
    <location>
        <begin position="92"/>
        <end position="113"/>
    </location>
</feature>
<dbReference type="InterPro" id="IPR035906">
    <property type="entry name" value="MetI-like_sf"/>
</dbReference>
<dbReference type="Proteomes" id="UP000031847">
    <property type="component" value="Unassembled WGS sequence"/>
</dbReference>
<evidence type="ECO:0000256" key="4">
    <source>
        <dbReference type="ARBA" id="ARBA00022856"/>
    </source>
</evidence>
<evidence type="ECO:0000259" key="9">
    <source>
        <dbReference type="PROSITE" id="PS50928"/>
    </source>
</evidence>
<protein>
    <submittedName>
        <fullName evidence="10">ABC-type anion transport system, duplicated permease component</fullName>
    </submittedName>
</protein>
<dbReference type="Pfam" id="PF00528">
    <property type="entry name" value="BPD_transp_1"/>
    <property type="match status" value="2"/>
</dbReference>
<evidence type="ECO:0000256" key="2">
    <source>
        <dbReference type="ARBA" id="ARBA00022448"/>
    </source>
</evidence>
<name>A0A0B8R1J6_LACLL</name>
<comment type="subcellular location">
    <subcellularLocation>
        <location evidence="8">Cell membrane</location>
        <topology evidence="8">Multi-pass membrane protein</topology>
    </subcellularLocation>
    <subcellularLocation>
        <location evidence="1">Membrane</location>
        <topology evidence="1">Multi-pass membrane protein</topology>
    </subcellularLocation>
</comment>
<gene>
    <name evidence="10" type="ORF">JCM5805K_2165</name>
</gene>
<dbReference type="Gene3D" id="1.10.3720.10">
    <property type="entry name" value="MetI-like"/>
    <property type="match status" value="2"/>
</dbReference>
<evidence type="ECO:0000256" key="3">
    <source>
        <dbReference type="ARBA" id="ARBA00022692"/>
    </source>
</evidence>
<sequence length="599" mass="68452">MILRASLYMKRRLFMSRRKYLDTKQPKVKSIMGDFILIGIICLFAFILIVTQITINQPLSSLPSQSSVDDVKKMHDFLSIGNLAYFSMRTMFRMIVGMMWSILFSVICGVLAIKFKTARRIILPMVNFLESVPLLGFMTFTTAFLLGLYPGNVMGAEALAIFAVFTGQAWNIMLSLYQIMEVVPKDLKEVTSQFRYSAWEKFWRLEFVYSIPGLLWNLVISQSAAWFAIVASEQVTVAIPKSETLILPGIGSYIQVALDRADFKACGFAVIALIINVVILNFLVFQPLVKATYYYRYDEGTTQGNPPKSIVYNLVKASNFGKILMKWIQKIKDFWIFKLARVWYILRINLIFKYLGKVKKYISIIWYILLGYAVVISAIKLYRFLPHEDFSIIPHLMLLTTLRVVLAMLIAAAIFTPLGVWVASNKRRLSFIQPIGQVVGSIPSNVYTPFIVIFISLGYKQLEWWILPLIMVGCQWYYFFNVIAGYLAIPDDIKEVTKIFPLSKFKWWTRYLIPSMFPYLITAIINAAGAAWNADIAAESLQWGKETINVTGLGQYIAVNDGIKDKSALGTLAMCAVVGLCIIFVWQPLYKYAREKFHY</sequence>
<dbReference type="InterPro" id="IPR000515">
    <property type="entry name" value="MetI-like"/>
</dbReference>
<evidence type="ECO:0000256" key="5">
    <source>
        <dbReference type="ARBA" id="ARBA00022927"/>
    </source>
</evidence>
<feature type="transmembrane region" description="Helical" evidence="8">
    <location>
        <begin position="465"/>
        <end position="489"/>
    </location>
</feature>
<dbReference type="GO" id="GO:0005886">
    <property type="term" value="C:plasma membrane"/>
    <property type="evidence" value="ECO:0007669"/>
    <property type="project" value="UniProtKB-SubCell"/>
</dbReference>
<keyword evidence="2 8" id="KW-0813">Transport</keyword>
<dbReference type="AlphaFoldDB" id="A0A0B8R1J6"/>
<organism evidence="10 11">
    <name type="scientific">Lactococcus lactis subsp. lactis</name>
    <name type="common">Streptococcus lactis</name>
    <dbReference type="NCBI Taxonomy" id="1360"/>
    <lineage>
        <taxon>Bacteria</taxon>
        <taxon>Bacillati</taxon>
        <taxon>Bacillota</taxon>
        <taxon>Bacilli</taxon>
        <taxon>Lactobacillales</taxon>
        <taxon>Streptococcaceae</taxon>
        <taxon>Lactococcus</taxon>
    </lineage>
</organism>
<evidence type="ECO:0000256" key="6">
    <source>
        <dbReference type="ARBA" id="ARBA00022989"/>
    </source>
</evidence>
<dbReference type="SUPFAM" id="SSF161098">
    <property type="entry name" value="MetI-like"/>
    <property type="match status" value="2"/>
</dbReference>
<evidence type="ECO:0000313" key="11">
    <source>
        <dbReference type="Proteomes" id="UP000031847"/>
    </source>
</evidence>
<keyword evidence="4" id="KW-0571">Peptide transport</keyword>
<feature type="transmembrane region" description="Helical" evidence="8">
    <location>
        <begin position="510"/>
        <end position="532"/>
    </location>
</feature>
<dbReference type="GO" id="GO:0015833">
    <property type="term" value="P:peptide transport"/>
    <property type="evidence" value="ECO:0007669"/>
    <property type="project" value="UniProtKB-KW"/>
</dbReference>
<dbReference type="GO" id="GO:0055085">
    <property type="term" value="P:transmembrane transport"/>
    <property type="evidence" value="ECO:0007669"/>
    <property type="project" value="InterPro"/>
</dbReference>
<accession>A0A0B8R1J6</accession>
<evidence type="ECO:0000256" key="7">
    <source>
        <dbReference type="ARBA" id="ARBA00023136"/>
    </source>
</evidence>
<feature type="transmembrane region" description="Helical" evidence="8">
    <location>
        <begin position="568"/>
        <end position="586"/>
    </location>
</feature>
<keyword evidence="6 8" id="KW-1133">Transmembrane helix</keyword>
<dbReference type="EMBL" id="BBSI01000033">
    <property type="protein sequence ID" value="GAM81048.1"/>
    <property type="molecule type" value="Genomic_DNA"/>
</dbReference>
<keyword evidence="7 8" id="KW-0472">Membrane</keyword>
<feature type="transmembrane region" description="Helical" evidence="8">
    <location>
        <begin position="158"/>
        <end position="179"/>
    </location>
</feature>
<dbReference type="GO" id="GO:0015031">
    <property type="term" value="P:protein transport"/>
    <property type="evidence" value="ECO:0007669"/>
    <property type="project" value="UniProtKB-KW"/>
</dbReference>
<evidence type="ECO:0000256" key="1">
    <source>
        <dbReference type="ARBA" id="ARBA00004141"/>
    </source>
</evidence>
<feature type="transmembrane region" description="Helical" evidence="8">
    <location>
        <begin position="125"/>
        <end position="146"/>
    </location>
</feature>
<comment type="caution">
    <text evidence="10">The sequence shown here is derived from an EMBL/GenBank/DDBJ whole genome shotgun (WGS) entry which is preliminary data.</text>
</comment>
<comment type="similarity">
    <text evidence="8">Belongs to the binding-protein-dependent transport system permease family.</text>
</comment>
<dbReference type="PANTHER" id="PTHR42744">
    <property type="entry name" value="BINDING-PROTEIN-DEPENDENT TRANSPORT SYSTEMS INNER MEMBRANE COMPONENT"/>
    <property type="match status" value="1"/>
</dbReference>
<feature type="transmembrane region" description="Helical" evidence="8">
    <location>
        <begin position="364"/>
        <end position="382"/>
    </location>
</feature>
<proteinExistence type="inferred from homology"/>
<feature type="transmembrane region" description="Helical" evidence="8">
    <location>
        <begin position="265"/>
        <end position="285"/>
    </location>
</feature>
<reference evidence="10 11" key="1">
    <citation type="submission" date="2015-01" db="EMBL/GenBank/DDBJ databases">
        <title>Lactococcus lactis subsp.lactis JCM 5805 whole genome shotgun sequence.</title>
        <authorList>
            <person name="Fujii T."/>
            <person name="Tomita Y."/>
            <person name="Ikushima S."/>
            <person name="Fujiwara D."/>
        </authorList>
    </citation>
    <scope>NUCLEOTIDE SEQUENCE [LARGE SCALE GENOMIC DNA]</scope>
    <source>
        <strain evidence="10 11">JCM 5805</strain>
    </source>
</reference>
<dbReference type="PANTHER" id="PTHR42744:SF1">
    <property type="entry name" value="BINDING-PROTEIN-DEPENDENT TRANSPORT SYSTEMS INNER MEMBRANE COMPONENT"/>
    <property type="match status" value="1"/>
</dbReference>
<dbReference type="CDD" id="cd06261">
    <property type="entry name" value="TM_PBP2"/>
    <property type="match status" value="2"/>
</dbReference>
<feature type="domain" description="ABC transmembrane type-1" evidence="9">
    <location>
        <begin position="397"/>
        <end position="590"/>
    </location>
</feature>
<dbReference type="PROSITE" id="PS50928">
    <property type="entry name" value="ABC_TM1"/>
    <property type="match status" value="1"/>
</dbReference>
<feature type="transmembrane region" description="Helical" evidence="8">
    <location>
        <begin position="402"/>
        <end position="423"/>
    </location>
</feature>
<feature type="transmembrane region" description="Helical" evidence="8">
    <location>
        <begin position="435"/>
        <end position="459"/>
    </location>
</feature>
<keyword evidence="3 8" id="KW-0812">Transmembrane</keyword>